<dbReference type="Proteomes" id="UP001180754">
    <property type="component" value="Unassembled WGS sequence"/>
</dbReference>
<dbReference type="SUPFAM" id="SSF51735">
    <property type="entry name" value="NAD(P)-binding Rossmann-fold domains"/>
    <property type="match status" value="1"/>
</dbReference>
<dbReference type="Gene3D" id="3.40.50.720">
    <property type="entry name" value="NAD(P)-binding Rossmann-like Domain"/>
    <property type="match status" value="1"/>
</dbReference>
<evidence type="ECO:0000256" key="2">
    <source>
        <dbReference type="ARBA" id="ARBA00023002"/>
    </source>
</evidence>
<dbReference type="InterPro" id="IPR036291">
    <property type="entry name" value="NAD(P)-bd_dom_sf"/>
</dbReference>
<name>A0ABU2XXB4_9ACTN</name>
<accession>A0ABU2XXB4</accession>
<organism evidence="3 4">
    <name type="scientific">Streptomyces lonegramiae</name>
    <dbReference type="NCBI Taxonomy" id="3075524"/>
    <lineage>
        <taxon>Bacteria</taxon>
        <taxon>Bacillati</taxon>
        <taxon>Actinomycetota</taxon>
        <taxon>Actinomycetes</taxon>
        <taxon>Kitasatosporales</taxon>
        <taxon>Streptomycetaceae</taxon>
        <taxon>Streptomyces</taxon>
    </lineage>
</organism>
<gene>
    <name evidence="3" type="ORF">RND15_49255</name>
</gene>
<sequence>MFFSEDYNGASCPERADIALVTGSAGGIGSAIVAELKRRGMIVIGADRTPAGSGNEDHFLSTDLAEVEADSLITASTDACGTAPHVLVNCAGVSIDAPAETLNRQQLERVLAINLIAPIELSIAAGRRMLEDGYGRIVNITSIHG</sequence>
<evidence type="ECO:0000313" key="4">
    <source>
        <dbReference type="Proteomes" id="UP001180754"/>
    </source>
</evidence>
<evidence type="ECO:0000256" key="1">
    <source>
        <dbReference type="ARBA" id="ARBA00006484"/>
    </source>
</evidence>
<dbReference type="CDD" id="cd05233">
    <property type="entry name" value="SDR_c"/>
    <property type="match status" value="1"/>
</dbReference>
<dbReference type="EC" id="1.-.-.-" evidence="3"/>
<dbReference type="GO" id="GO:0016491">
    <property type="term" value="F:oxidoreductase activity"/>
    <property type="evidence" value="ECO:0007669"/>
    <property type="project" value="UniProtKB-KW"/>
</dbReference>
<evidence type="ECO:0000313" key="3">
    <source>
        <dbReference type="EMBL" id="MDT0550564.1"/>
    </source>
</evidence>
<reference evidence="3" key="1">
    <citation type="submission" date="2024-05" db="EMBL/GenBank/DDBJ databases">
        <title>30 novel species of actinomycetes from the DSMZ collection.</title>
        <authorList>
            <person name="Nouioui I."/>
        </authorList>
    </citation>
    <scope>NUCLEOTIDE SEQUENCE</scope>
    <source>
        <strain evidence="3">DSM 41529</strain>
    </source>
</reference>
<comment type="caution">
    <text evidence="3">The sequence shown here is derived from an EMBL/GenBank/DDBJ whole genome shotgun (WGS) entry which is preliminary data.</text>
</comment>
<dbReference type="PRINTS" id="PR00081">
    <property type="entry name" value="GDHRDH"/>
</dbReference>
<dbReference type="InterPro" id="IPR002347">
    <property type="entry name" value="SDR_fam"/>
</dbReference>
<keyword evidence="4" id="KW-1185">Reference proteome</keyword>
<dbReference type="PANTHER" id="PTHR42760:SF133">
    <property type="entry name" value="3-OXOACYL-[ACYL-CARRIER-PROTEIN] REDUCTASE"/>
    <property type="match status" value="1"/>
</dbReference>
<proteinExistence type="inferred from homology"/>
<keyword evidence="2 3" id="KW-0560">Oxidoreductase</keyword>
<feature type="non-terminal residue" evidence="3">
    <location>
        <position position="145"/>
    </location>
</feature>
<dbReference type="EMBL" id="JAVRFD010000249">
    <property type="protein sequence ID" value="MDT0550564.1"/>
    <property type="molecule type" value="Genomic_DNA"/>
</dbReference>
<protein>
    <submittedName>
        <fullName evidence="3">SDR family oxidoreductase</fullName>
        <ecNumber evidence="3">1.-.-.-</ecNumber>
    </submittedName>
</protein>
<dbReference type="RefSeq" id="WP_311731078.1">
    <property type="nucleotide sequence ID" value="NZ_JAVRFD010000249.1"/>
</dbReference>
<comment type="similarity">
    <text evidence="1">Belongs to the short-chain dehydrogenases/reductases (SDR) family.</text>
</comment>
<dbReference type="PANTHER" id="PTHR42760">
    <property type="entry name" value="SHORT-CHAIN DEHYDROGENASES/REDUCTASES FAMILY MEMBER"/>
    <property type="match status" value="1"/>
</dbReference>
<dbReference type="Pfam" id="PF00106">
    <property type="entry name" value="adh_short"/>
    <property type="match status" value="1"/>
</dbReference>